<evidence type="ECO:0000256" key="6">
    <source>
        <dbReference type="PIRSR" id="PIRSR608901-2"/>
    </source>
</evidence>
<dbReference type="Proteomes" id="UP000318422">
    <property type="component" value="Unassembled WGS sequence"/>
</dbReference>
<keyword evidence="6" id="KW-0862">Zinc</keyword>
<feature type="transmembrane region" description="Helical" evidence="7">
    <location>
        <begin position="23"/>
        <end position="40"/>
    </location>
</feature>
<dbReference type="AlphaFoldDB" id="A0A4Y4CVZ9"/>
<keyword evidence="4 7" id="KW-1133">Transmembrane helix</keyword>
<keyword evidence="2 7" id="KW-0812">Transmembrane</keyword>
<reference evidence="8 9" key="1">
    <citation type="submission" date="2019-06" db="EMBL/GenBank/DDBJ databases">
        <title>Whole genome shotgun sequence of Zoogloea ramigera NBRC 15342.</title>
        <authorList>
            <person name="Hosoyama A."/>
            <person name="Uohara A."/>
            <person name="Ohji S."/>
            <person name="Ichikawa N."/>
        </authorList>
    </citation>
    <scope>NUCLEOTIDE SEQUENCE [LARGE SCALE GENOMIC DNA]</scope>
    <source>
        <strain evidence="8 9">NBRC 15342</strain>
    </source>
</reference>
<evidence type="ECO:0000256" key="3">
    <source>
        <dbReference type="ARBA" id="ARBA00022801"/>
    </source>
</evidence>
<name>A0A4Y4CVZ9_ZOORA</name>
<evidence type="ECO:0000313" key="9">
    <source>
        <dbReference type="Proteomes" id="UP000318422"/>
    </source>
</evidence>
<dbReference type="RefSeq" id="WP_141354022.1">
    <property type="nucleotide sequence ID" value="NZ_BJNV01000063.1"/>
</dbReference>
<organism evidence="8 9">
    <name type="scientific">Zoogloea ramigera</name>
    <dbReference type="NCBI Taxonomy" id="350"/>
    <lineage>
        <taxon>Bacteria</taxon>
        <taxon>Pseudomonadati</taxon>
        <taxon>Pseudomonadota</taxon>
        <taxon>Betaproteobacteria</taxon>
        <taxon>Rhodocyclales</taxon>
        <taxon>Zoogloeaceae</taxon>
        <taxon>Zoogloea</taxon>
    </lineage>
</organism>
<evidence type="ECO:0000256" key="2">
    <source>
        <dbReference type="ARBA" id="ARBA00022692"/>
    </source>
</evidence>
<dbReference type="GO" id="GO:0006672">
    <property type="term" value="P:ceramide metabolic process"/>
    <property type="evidence" value="ECO:0007669"/>
    <property type="project" value="InterPro"/>
</dbReference>
<dbReference type="EMBL" id="BJNV01000063">
    <property type="protein sequence ID" value="GEC97068.1"/>
    <property type="molecule type" value="Genomic_DNA"/>
</dbReference>
<evidence type="ECO:0000256" key="4">
    <source>
        <dbReference type="ARBA" id="ARBA00022989"/>
    </source>
</evidence>
<feature type="binding site" evidence="6">
    <location>
        <position position="192"/>
    </location>
    <ligand>
        <name>Zn(2+)</name>
        <dbReference type="ChEBI" id="CHEBI:29105"/>
        <note>catalytic</note>
    </ligand>
</feature>
<keyword evidence="6" id="KW-0479">Metal-binding</keyword>
<dbReference type="GO" id="GO:0016811">
    <property type="term" value="F:hydrolase activity, acting on carbon-nitrogen (but not peptide) bonds, in linear amides"/>
    <property type="evidence" value="ECO:0007669"/>
    <property type="project" value="InterPro"/>
</dbReference>
<feature type="transmembrane region" description="Helical" evidence="7">
    <location>
        <begin position="74"/>
        <end position="92"/>
    </location>
</feature>
<dbReference type="OrthoDB" id="277121at2"/>
<comment type="caution">
    <text evidence="8">The sequence shown here is derived from an EMBL/GenBank/DDBJ whole genome shotgun (WGS) entry which is preliminary data.</text>
</comment>
<evidence type="ECO:0000256" key="1">
    <source>
        <dbReference type="ARBA" id="ARBA00004141"/>
    </source>
</evidence>
<dbReference type="InterPro" id="IPR008901">
    <property type="entry name" value="ACER"/>
</dbReference>
<evidence type="ECO:0000256" key="5">
    <source>
        <dbReference type="ARBA" id="ARBA00023136"/>
    </source>
</evidence>
<evidence type="ECO:0000256" key="7">
    <source>
        <dbReference type="SAM" id="Phobius"/>
    </source>
</evidence>
<proteinExistence type="predicted"/>
<keyword evidence="3" id="KW-0378">Hydrolase</keyword>
<dbReference type="Pfam" id="PF05875">
    <property type="entry name" value="Ceramidase"/>
    <property type="match status" value="1"/>
</dbReference>
<keyword evidence="9" id="KW-1185">Reference proteome</keyword>
<gene>
    <name evidence="8" type="ORF">ZRA01_31410</name>
</gene>
<dbReference type="GO" id="GO:0046872">
    <property type="term" value="F:metal ion binding"/>
    <property type="evidence" value="ECO:0007669"/>
    <property type="project" value="UniProtKB-KW"/>
</dbReference>
<feature type="binding site" evidence="6">
    <location>
        <position position="68"/>
    </location>
    <ligand>
        <name>Zn(2+)</name>
        <dbReference type="ChEBI" id="CHEBI:29105"/>
        <note>catalytic</note>
    </ligand>
</feature>
<dbReference type="GO" id="GO:0016020">
    <property type="term" value="C:membrane"/>
    <property type="evidence" value="ECO:0007669"/>
    <property type="project" value="UniProtKB-SubCell"/>
</dbReference>
<comment type="subcellular location">
    <subcellularLocation>
        <location evidence="1">Membrane</location>
        <topology evidence="1">Multi-pass membrane protein</topology>
    </subcellularLocation>
</comment>
<protein>
    <submittedName>
        <fullName evidence="8">Membrane protein</fullName>
    </submittedName>
</protein>
<sequence>MRWSDPLDVYCERTDPSLWSEPLNAATNLAFLVAAALLWRQAGRGAGRDMRVLILLIAAVGLGSFAFHTIATRWAALLDIGFIAVFVLAFHQRFQVHALGRSNGAANLGVGVFVVLAGLFVFATKQLPTLSQNDSESYLAPFLLLLVCARQAAPRWPVAARWLNRAAGLFVVSLVCRAVDQPLCDAWPAGTHLGWHLINAAMLYCCMRGLLATRPTAPG</sequence>
<accession>A0A4Y4CVZ9</accession>
<evidence type="ECO:0000313" key="8">
    <source>
        <dbReference type="EMBL" id="GEC97068.1"/>
    </source>
</evidence>
<feature type="binding site" evidence="6">
    <location>
        <position position="196"/>
    </location>
    <ligand>
        <name>Zn(2+)</name>
        <dbReference type="ChEBI" id="CHEBI:29105"/>
        <note>catalytic</note>
    </ligand>
</feature>
<feature type="transmembrane region" description="Helical" evidence="7">
    <location>
        <begin position="104"/>
        <end position="123"/>
    </location>
</feature>
<comment type="cofactor">
    <cofactor evidence="6">
        <name>Zn(2+)</name>
        <dbReference type="ChEBI" id="CHEBI:29105"/>
    </cofactor>
</comment>
<keyword evidence="5 7" id="KW-0472">Membrane</keyword>
<feature type="transmembrane region" description="Helical" evidence="7">
    <location>
        <begin position="52"/>
        <end position="68"/>
    </location>
</feature>